<dbReference type="EMBL" id="CALYLO010000016">
    <property type="protein sequence ID" value="CAH8249456.1"/>
    <property type="molecule type" value="Genomic_DNA"/>
</dbReference>
<dbReference type="EMBL" id="CALYLO010000009">
    <property type="protein sequence ID" value="CAH8248424.1"/>
    <property type="molecule type" value="Genomic_DNA"/>
</dbReference>
<comment type="caution">
    <text evidence="1">The sequence shown here is derived from an EMBL/GenBank/DDBJ whole genome shotgun (WGS) entry which is preliminary data.</text>
</comment>
<evidence type="ECO:0000313" key="1">
    <source>
        <dbReference type="EMBL" id="CAH8246320.1"/>
    </source>
</evidence>
<evidence type="ECO:0000313" key="5">
    <source>
        <dbReference type="Proteomes" id="UP001154322"/>
    </source>
</evidence>
<proteinExistence type="predicted"/>
<evidence type="ECO:0000313" key="2">
    <source>
        <dbReference type="EMBL" id="CAH8248424.1"/>
    </source>
</evidence>
<name>A0ABM9G3Q3_9BACL</name>
<dbReference type="Proteomes" id="UP001154322">
    <property type="component" value="Unassembled WGS sequence"/>
</dbReference>
<gene>
    <name evidence="1" type="ORF">WJ0W_003555</name>
    <name evidence="2" type="ORF">WJ0W_005687</name>
    <name evidence="3" type="ORF">WJ0W_006641</name>
    <name evidence="4" type="ORF">WJ0W_006920</name>
</gene>
<evidence type="ECO:0000313" key="3">
    <source>
        <dbReference type="EMBL" id="CAH8249456.1"/>
    </source>
</evidence>
<keyword evidence="5" id="KW-1185">Reference proteome</keyword>
<reference evidence="1" key="1">
    <citation type="submission" date="2022-06" db="EMBL/GenBank/DDBJ databases">
        <authorList>
            <person name="Dietemann V."/>
            <person name="Ory F."/>
            <person name="Dainat B."/>
            <person name="Oberhansli S."/>
        </authorList>
    </citation>
    <scope>NUCLEOTIDE SEQUENCE</scope>
    <source>
        <strain evidence="1">Ena-SAMPLE-TAB-26-04-2022-14:26:32:270-5432</strain>
    </source>
</reference>
<evidence type="ECO:0000313" key="4">
    <source>
        <dbReference type="EMBL" id="CAH8249736.1"/>
    </source>
</evidence>
<accession>A0ABM9G3Q3</accession>
<dbReference type="EMBL" id="CALYLO010000019">
    <property type="protein sequence ID" value="CAH8249736.1"/>
    <property type="molecule type" value="Genomic_DNA"/>
</dbReference>
<dbReference type="RefSeq" id="WP_213431291.1">
    <property type="nucleotide sequence ID" value="NZ_AP031286.1"/>
</dbReference>
<organism evidence="1 5">
    <name type="scientific">Paenibacillus melissococcoides</name>
    <dbReference type="NCBI Taxonomy" id="2912268"/>
    <lineage>
        <taxon>Bacteria</taxon>
        <taxon>Bacillati</taxon>
        <taxon>Bacillota</taxon>
        <taxon>Bacilli</taxon>
        <taxon>Bacillales</taxon>
        <taxon>Paenibacillaceae</taxon>
        <taxon>Paenibacillus</taxon>
    </lineage>
</organism>
<dbReference type="EMBL" id="CALYLO010000004">
    <property type="protein sequence ID" value="CAH8246320.1"/>
    <property type="molecule type" value="Genomic_DNA"/>
</dbReference>
<protein>
    <submittedName>
        <fullName evidence="1">Uncharacterized protein</fullName>
    </submittedName>
</protein>
<sequence length="106" mass="12260">MGATGELNLVRMSGEMRFSSMTDKVALDDLQYSALKMSAWLQMLNNGMKPVSWAKPNRRGTRVKWESINSREEENWSFDELEGFVNAIKKRFGADIELIREEVKRT</sequence>